<comment type="caution">
    <text evidence="1">The sequence shown here is derived from an EMBL/GenBank/DDBJ whole genome shotgun (WGS) entry which is preliminary data.</text>
</comment>
<organism evidence="1 2">
    <name type="scientific">Bifidobacterium tissieri</name>
    <dbReference type="NCBI Taxonomy" id="1630162"/>
    <lineage>
        <taxon>Bacteria</taxon>
        <taxon>Bacillati</taxon>
        <taxon>Actinomycetota</taxon>
        <taxon>Actinomycetes</taxon>
        <taxon>Bifidobacteriales</taxon>
        <taxon>Bifidobacteriaceae</taxon>
        <taxon>Bifidobacterium</taxon>
    </lineage>
</organism>
<dbReference type="OrthoDB" id="10012263at2"/>
<dbReference type="AlphaFoldDB" id="A0A5M9ZWM4"/>
<proteinExistence type="predicted"/>
<name>A0A5M9ZWM4_9BIFI</name>
<protein>
    <submittedName>
        <fullName evidence="1">Uncharacterized protein</fullName>
    </submittedName>
</protein>
<accession>A0A5M9ZWM4</accession>
<evidence type="ECO:0000313" key="2">
    <source>
        <dbReference type="Proteomes" id="UP000412028"/>
    </source>
</evidence>
<reference evidence="1 2" key="1">
    <citation type="journal article" date="2019" name="Syst. Appl. Microbiol.">
        <title>Characterization of Bifidobacterium species in feaces of the Egyptian fruit bat: Description of B. vespertilionis sp. nov. and B. rousetti sp. nov.</title>
        <authorList>
            <person name="Modesto M."/>
            <person name="Satti M."/>
            <person name="Watanabe K."/>
            <person name="Puglisi E."/>
            <person name="Morelli L."/>
            <person name="Huang C.-H."/>
            <person name="Liou J.-S."/>
            <person name="Miyashita M."/>
            <person name="Tamura T."/>
            <person name="Saito S."/>
            <person name="Mori K."/>
            <person name="Huang L."/>
            <person name="Sciavilla P."/>
            <person name="Sandri C."/>
            <person name="Spiezio C."/>
            <person name="Vitali F."/>
            <person name="Cavalieri D."/>
            <person name="Perpetuini G."/>
            <person name="Tofalo R."/>
            <person name="Bonetti A."/>
            <person name="Arita M."/>
            <person name="Mattarelli P."/>
        </authorList>
    </citation>
    <scope>NUCLEOTIDE SEQUENCE [LARGE SCALE GENOMIC DNA]</scope>
    <source>
        <strain evidence="1 2">RST7</strain>
    </source>
</reference>
<dbReference type="EMBL" id="RZUI01000002">
    <property type="protein sequence ID" value="KAA8831653.1"/>
    <property type="molecule type" value="Genomic_DNA"/>
</dbReference>
<gene>
    <name evidence="1" type="ORF">EMO89_02710</name>
</gene>
<dbReference type="RefSeq" id="WP_150380826.1">
    <property type="nucleotide sequence ID" value="NZ_RZUI01000002.1"/>
</dbReference>
<sequence>MRFYRLRLPDALRVEEPGFMLALLAGLPGYDGSMYREWLVRHNETPPDETGDGEDEVRLSYHGWTQDSSMLLSIRNMFSLWIWAHSDGKHDPPDPWLPPNAPDSGPRVVEEASFESMWAMVRAAKQG</sequence>
<dbReference type="Proteomes" id="UP000412028">
    <property type="component" value="Unassembled WGS sequence"/>
</dbReference>
<evidence type="ECO:0000313" key="1">
    <source>
        <dbReference type="EMBL" id="KAA8831653.1"/>
    </source>
</evidence>